<dbReference type="InterPro" id="IPR005467">
    <property type="entry name" value="His_kinase_dom"/>
</dbReference>
<evidence type="ECO:0000256" key="6">
    <source>
        <dbReference type="ARBA" id="ARBA00023012"/>
    </source>
</evidence>
<dbReference type="SUPFAM" id="SSF52172">
    <property type="entry name" value="CheY-like"/>
    <property type="match status" value="2"/>
</dbReference>
<dbReference type="InterPro" id="IPR000014">
    <property type="entry name" value="PAS"/>
</dbReference>
<dbReference type="RefSeq" id="WP_149811938.1">
    <property type="nucleotide sequence ID" value="NZ_VUKA01000003.1"/>
</dbReference>
<protein>
    <recommendedName>
        <fullName evidence="2">histidine kinase</fullName>
        <ecNumber evidence="2">2.7.13.3</ecNumber>
    </recommendedName>
</protein>
<dbReference type="EMBL" id="VUKA01000003">
    <property type="protein sequence ID" value="KAA2213434.1"/>
    <property type="molecule type" value="Genomic_DNA"/>
</dbReference>
<evidence type="ECO:0000256" key="5">
    <source>
        <dbReference type="ARBA" id="ARBA00022777"/>
    </source>
</evidence>
<dbReference type="CDD" id="cd00075">
    <property type="entry name" value="HATPase"/>
    <property type="match status" value="1"/>
</dbReference>
<comment type="catalytic activity">
    <reaction evidence="1">
        <text>ATP + protein L-histidine = ADP + protein N-phospho-L-histidine.</text>
        <dbReference type="EC" id="2.7.13.3"/>
    </reaction>
</comment>
<sequence>MATSHGRFGPLTLGVAALLLGLFGGGGTLALRVMEDAKVQRLAVAQSQEVVELLLDLRGMLFQAVVSRNLMLYGDPGPSRERYYQTSAQLQAGLVRLREEVREVPEQAATVETLARRSSAMMTRLEQTMRYAGRGDVGLDLPMLVRESAAERQGLLQLIERMTTWERNHLAQVNQAYSGRAEQARLIMAGLFGVTLLLGIGLLWLLHRYQQSNAARYAFLEASKRAAEADNATLSASRSRLQSILDHARDPILLVDGANRIRLANNAAAEQFRQPLGQLLGCPVQTLIPVFGRSQGEVQACRVDGSSFPAELSVGRYEQDGEAGCVCVLRDISERRRLNEMKNEFISTVSHELRTPLTSIRAALGLVTGGATGPLPEQAREMLDIAQKNSERLALLVNDILDIEKIEAGRLEFRRERVSARQLLEQAVTANRAYGEEFGVRFEIRQATDTAVYADVQRIQQVLANLLSNAAKFSPAGGVVEVSLEVDSGNATFRVRDHGPGIPAEFRPRIFQRFAQADSSDVRQKGGTGLGLSISRAIVEHHGGQVGFGEAEGGGTVFFFTLPRLVEPARVPSGEPGRRRRVLIIEDDADVARLLCMLLDRDGWDGCIAGNAAEAFAALDRESFDALTLDLMLPDEDGISLFRRLRQRPDGRTLPVVVISATADDGRRSLSGDAVGVADWLDKPIDQGRLRDALRQALCASGGPADILHVEDDDDIRRVVAAVMGDEARMVPARNLAEARAALAGDARFALVVIDLGLPDGSGLELLPDIRALHPPPPVLIFSASDPDAQTASSVAAALVKSRTENETLHHTIRHLIEARPSRAEAAE</sequence>
<evidence type="ECO:0000313" key="12">
    <source>
        <dbReference type="EMBL" id="KAA2213434.1"/>
    </source>
</evidence>
<evidence type="ECO:0000256" key="7">
    <source>
        <dbReference type="ARBA" id="ARBA00023136"/>
    </source>
</evidence>
<dbReference type="Proteomes" id="UP000322110">
    <property type="component" value="Unassembled WGS sequence"/>
</dbReference>
<dbReference type="SUPFAM" id="SSF55874">
    <property type="entry name" value="ATPase domain of HSP90 chaperone/DNA topoisomerase II/histidine kinase"/>
    <property type="match status" value="1"/>
</dbReference>
<evidence type="ECO:0000256" key="3">
    <source>
        <dbReference type="ARBA" id="ARBA00022553"/>
    </source>
</evidence>
<evidence type="ECO:0000256" key="9">
    <source>
        <dbReference type="SAM" id="Phobius"/>
    </source>
</evidence>
<keyword evidence="4" id="KW-0808">Transferase</keyword>
<feature type="transmembrane region" description="Helical" evidence="9">
    <location>
        <begin position="186"/>
        <end position="206"/>
    </location>
</feature>
<dbReference type="SUPFAM" id="SSF55785">
    <property type="entry name" value="PYP-like sensor domain (PAS domain)"/>
    <property type="match status" value="1"/>
</dbReference>
<dbReference type="InterPro" id="IPR011006">
    <property type="entry name" value="CheY-like_superfamily"/>
</dbReference>
<feature type="domain" description="Response regulatory" evidence="11">
    <location>
        <begin position="581"/>
        <end position="698"/>
    </location>
</feature>
<dbReference type="PROSITE" id="PS50110">
    <property type="entry name" value="RESPONSE_REGULATORY"/>
    <property type="match status" value="2"/>
</dbReference>
<gene>
    <name evidence="12" type="ORF">F0Q34_09330</name>
</gene>
<feature type="domain" description="Response regulatory" evidence="11">
    <location>
        <begin position="706"/>
        <end position="817"/>
    </location>
</feature>
<feature type="domain" description="Histidine kinase" evidence="10">
    <location>
        <begin position="348"/>
        <end position="566"/>
    </location>
</feature>
<dbReference type="PANTHER" id="PTHR43547:SF2">
    <property type="entry name" value="HYBRID SIGNAL TRANSDUCTION HISTIDINE KINASE C"/>
    <property type="match status" value="1"/>
</dbReference>
<dbReference type="SMART" id="SM00388">
    <property type="entry name" value="HisKA"/>
    <property type="match status" value="1"/>
</dbReference>
<accession>A0A5B2TH55</accession>
<keyword evidence="9" id="KW-0812">Transmembrane</keyword>
<dbReference type="FunFam" id="3.30.565.10:FF:000006">
    <property type="entry name" value="Sensor histidine kinase WalK"/>
    <property type="match status" value="1"/>
</dbReference>
<evidence type="ECO:0000259" key="10">
    <source>
        <dbReference type="PROSITE" id="PS50109"/>
    </source>
</evidence>
<dbReference type="Gene3D" id="3.40.50.2300">
    <property type="match status" value="2"/>
</dbReference>
<reference evidence="12 13" key="1">
    <citation type="journal article" date="2015" name="Int. J. Syst. Evol. Microbiol.">
        <title>Roseomonas oryzae sp. nov., isolated from paddy rhizosphere soil.</title>
        <authorList>
            <person name="Ramaprasad E.V."/>
            <person name="Sasikala Ch."/>
            <person name="Ramana Ch.V."/>
        </authorList>
    </citation>
    <scope>NUCLEOTIDE SEQUENCE [LARGE SCALE GENOMIC DNA]</scope>
    <source>
        <strain evidence="12 13">KCTC 42542</strain>
    </source>
</reference>
<evidence type="ECO:0000256" key="2">
    <source>
        <dbReference type="ARBA" id="ARBA00012438"/>
    </source>
</evidence>
<dbReference type="Pfam" id="PF00072">
    <property type="entry name" value="Response_reg"/>
    <property type="match status" value="2"/>
</dbReference>
<dbReference type="InterPro" id="IPR035965">
    <property type="entry name" value="PAS-like_dom_sf"/>
</dbReference>
<keyword evidence="13" id="KW-1185">Reference proteome</keyword>
<evidence type="ECO:0000313" key="13">
    <source>
        <dbReference type="Proteomes" id="UP000322110"/>
    </source>
</evidence>
<organism evidence="12 13">
    <name type="scientific">Teichococcus oryzae</name>
    <dbReference type="NCBI Taxonomy" id="1608942"/>
    <lineage>
        <taxon>Bacteria</taxon>
        <taxon>Pseudomonadati</taxon>
        <taxon>Pseudomonadota</taxon>
        <taxon>Alphaproteobacteria</taxon>
        <taxon>Acetobacterales</taxon>
        <taxon>Roseomonadaceae</taxon>
        <taxon>Roseomonas</taxon>
    </lineage>
</organism>
<dbReference type="EC" id="2.7.13.3" evidence="2"/>
<dbReference type="Pfam" id="PF02518">
    <property type="entry name" value="HATPase_c"/>
    <property type="match status" value="1"/>
</dbReference>
<dbReference type="Pfam" id="PF00512">
    <property type="entry name" value="HisKA"/>
    <property type="match status" value="1"/>
</dbReference>
<evidence type="ECO:0000256" key="1">
    <source>
        <dbReference type="ARBA" id="ARBA00000085"/>
    </source>
</evidence>
<dbReference type="Gene3D" id="3.30.565.10">
    <property type="entry name" value="Histidine kinase-like ATPase, C-terminal domain"/>
    <property type="match status" value="1"/>
</dbReference>
<dbReference type="PANTHER" id="PTHR43547">
    <property type="entry name" value="TWO-COMPONENT HISTIDINE KINASE"/>
    <property type="match status" value="1"/>
</dbReference>
<dbReference type="Gene3D" id="1.10.287.130">
    <property type="match status" value="1"/>
</dbReference>
<dbReference type="InterPro" id="IPR001789">
    <property type="entry name" value="Sig_transdc_resp-reg_receiver"/>
</dbReference>
<dbReference type="SUPFAM" id="SSF47384">
    <property type="entry name" value="Homodimeric domain of signal transducing histidine kinase"/>
    <property type="match status" value="1"/>
</dbReference>
<feature type="modified residue" description="4-aspartylphosphate" evidence="8">
    <location>
        <position position="755"/>
    </location>
</feature>
<dbReference type="InterPro" id="IPR003661">
    <property type="entry name" value="HisK_dim/P_dom"/>
</dbReference>
<dbReference type="SMART" id="SM00387">
    <property type="entry name" value="HATPase_c"/>
    <property type="match status" value="1"/>
</dbReference>
<dbReference type="CDD" id="cd00156">
    <property type="entry name" value="REC"/>
    <property type="match status" value="1"/>
</dbReference>
<dbReference type="Gene3D" id="3.30.450.20">
    <property type="entry name" value="PAS domain"/>
    <property type="match status" value="2"/>
</dbReference>
<evidence type="ECO:0000259" key="11">
    <source>
        <dbReference type="PROSITE" id="PS50110"/>
    </source>
</evidence>
<comment type="caution">
    <text evidence="12">The sequence shown here is derived from an EMBL/GenBank/DDBJ whole genome shotgun (WGS) entry which is preliminary data.</text>
</comment>
<dbReference type="InterPro" id="IPR004358">
    <property type="entry name" value="Sig_transdc_His_kin-like_C"/>
</dbReference>
<name>A0A5B2TH55_9PROT</name>
<keyword evidence="6" id="KW-0902">Two-component regulatory system</keyword>
<dbReference type="SMART" id="SM00448">
    <property type="entry name" value="REC"/>
    <property type="match status" value="2"/>
</dbReference>
<proteinExistence type="predicted"/>
<dbReference type="PROSITE" id="PS50109">
    <property type="entry name" value="HIS_KIN"/>
    <property type="match status" value="1"/>
</dbReference>
<keyword evidence="5" id="KW-0418">Kinase</keyword>
<evidence type="ECO:0000256" key="4">
    <source>
        <dbReference type="ARBA" id="ARBA00022679"/>
    </source>
</evidence>
<dbReference type="OrthoDB" id="8477265at2"/>
<dbReference type="CDD" id="cd00082">
    <property type="entry name" value="HisKA"/>
    <property type="match status" value="1"/>
</dbReference>
<keyword evidence="3 8" id="KW-0597">Phosphoprotein</keyword>
<dbReference type="FunFam" id="1.10.287.130:FF:000001">
    <property type="entry name" value="Two-component sensor histidine kinase"/>
    <property type="match status" value="1"/>
</dbReference>
<dbReference type="InterPro" id="IPR036097">
    <property type="entry name" value="HisK_dim/P_sf"/>
</dbReference>
<dbReference type="PRINTS" id="PR00344">
    <property type="entry name" value="BCTRLSENSOR"/>
</dbReference>
<dbReference type="InterPro" id="IPR003594">
    <property type="entry name" value="HATPase_dom"/>
</dbReference>
<dbReference type="GO" id="GO:0000155">
    <property type="term" value="F:phosphorelay sensor kinase activity"/>
    <property type="evidence" value="ECO:0007669"/>
    <property type="project" value="InterPro"/>
</dbReference>
<dbReference type="AlphaFoldDB" id="A0A5B2TH55"/>
<dbReference type="Pfam" id="PF13188">
    <property type="entry name" value="PAS_8"/>
    <property type="match status" value="1"/>
</dbReference>
<feature type="modified residue" description="4-aspartylphosphate" evidence="8">
    <location>
        <position position="630"/>
    </location>
</feature>
<keyword evidence="7 9" id="KW-0472">Membrane</keyword>
<dbReference type="InterPro" id="IPR036890">
    <property type="entry name" value="HATPase_C_sf"/>
</dbReference>
<dbReference type="CDD" id="cd00130">
    <property type="entry name" value="PAS"/>
    <property type="match status" value="1"/>
</dbReference>
<keyword evidence="9" id="KW-1133">Transmembrane helix</keyword>
<evidence type="ECO:0000256" key="8">
    <source>
        <dbReference type="PROSITE-ProRule" id="PRU00169"/>
    </source>
</evidence>